<feature type="transmembrane region" description="Helical" evidence="1">
    <location>
        <begin position="108"/>
        <end position="126"/>
    </location>
</feature>
<keyword evidence="1" id="KW-1133">Transmembrane helix</keyword>
<evidence type="ECO:0000313" key="3">
    <source>
        <dbReference type="EMBL" id="MBK3428264.1"/>
    </source>
</evidence>
<evidence type="ECO:0000256" key="1">
    <source>
        <dbReference type="SAM" id="Phobius"/>
    </source>
</evidence>
<sequence>MQGFNSEYHGDFSGLLVNLNNMTMTTTSTRISRQVGAPGVPARPTLWRNAGVACVVVLMAIAVATVGKPFIDIPGVIDASAHARRSLDLQMFNGFNNPHPWWGPWTNTFGNIALFMPLGACLVVLGQNSRRIRFGRGGTILLAMVLSLGIEITQYVFSLGFSDVDDLVFNTLGASVGAFLVSRSSAKVQLRTVRVIGWLAALSLGALLLAVMAGVVL</sequence>
<evidence type="ECO:0000313" key="4">
    <source>
        <dbReference type="Proteomes" id="UP000603369"/>
    </source>
</evidence>
<dbReference type="PANTHER" id="PTHR36834">
    <property type="entry name" value="MEMBRANE PROTEIN-RELATED"/>
    <property type="match status" value="1"/>
</dbReference>
<dbReference type="InterPro" id="IPR053150">
    <property type="entry name" value="Teicoplanin_resist-assoc"/>
</dbReference>
<dbReference type="Pfam" id="PF04892">
    <property type="entry name" value="VanZ"/>
    <property type="match status" value="1"/>
</dbReference>
<evidence type="ECO:0000259" key="2">
    <source>
        <dbReference type="Pfam" id="PF04892"/>
    </source>
</evidence>
<accession>A0A8I1HRN1</accession>
<protein>
    <submittedName>
        <fullName evidence="3">VanZ family protein</fullName>
    </submittedName>
</protein>
<keyword evidence="4" id="KW-1185">Reference proteome</keyword>
<dbReference type="AlphaFoldDB" id="A0A8I1HRN1"/>
<keyword evidence="1" id="KW-0812">Transmembrane</keyword>
<feature type="domain" description="VanZ-like" evidence="2">
    <location>
        <begin position="58"/>
        <end position="181"/>
    </location>
</feature>
<feature type="transmembrane region" description="Helical" evidence="1">
    <location>
        <begin position="138"/>
        <end position="161"/>
    </location>
</feature>
<organism evidence="3 4">
    <name type="scientific">Corynebacterium tuberculostearicum</name>
    <dbReference type="NCBI Taxonomy" id="38304"/>
    <lineage>
        <taxon>Bacteria</taxon>
        <taxon>Bacillati</taxon>
        <taxon>Actinomycetota</taxon>
        <taxon>Actinomycetes</taxon>
        <taxon>Mycobacteriales</taxon>
        <taxon>Corynebacteriaceae</taxon>
        <taxon>Corynebacterium</taxon>
    </lineage>
</organism>
<reference evidence="3 4" key="1">
    <citation type="submission" date="2020-12" db="EMBL/GenBank/DDBJ databases">
        <title>Draft genome sequence of the commensal strain Corynebacterium tuberculostearicum MFP09/CIP 102622 isolated from human skin.</title>
        <authorList>
            <person name="Boukerb A.M."/>
            <person name="Janvier X."/>
            <person name="Feuilloley M.G.J."/>
            <person name="Groboillot A."/>
        </authorList>
    </citation>
    <scope>NUCLEOTIDE SEQUENCE [LARGE SCALE GENOMIC DNA]</scope>
    <source>
        <strain evidence="3 4">CIP 102622</strain>
    </source>
</reference>
<keyword evidence="1" id="KW-0472">Membrane</keyword>
<dbReference type="InterPro" id="IPR006976">
    <property type="entry name" value="VanZ-like"/>
</dbReference>
<name>A0A8I1HRN1_9CORY</name>
<dbReference type="Proteomes" id="UP000603369">
    <property type="component" value="Unassembled WGS sequence"/>
</dbReference>
<feature type="transmembrane region" description="Helical" evidence="1">
    <location>
        <begin position="195"/>
        <end position="216"/>
    </location>
</feature>
<comment type="caution">
    <text evidence="3">The sequence shown here is derived from an EMBL/GenBank/DDBJ whole genome shotgun (WGS) entry which is preliminary data.</text>
</comment>
<dbReference type="EMBL" id="JAEHFL010000009">
    <property type="protein sequence ID" value="MBK3428264.1"/>
    <property type="molecule type" value="Genomic_DNA"/>
</dbReference>
<dbReference type="PANTHER" id="PTHR36834:SF1">
    <property type="entry name" value="INTEGRAL MEMBRANE PROTEIN"/>
    <property type="match status" value="1"/>
</dbReference>
<feature type="transmembrane region" description="Helical" evidence="1">
    <location>
        <begin position="167"/>
        <end position="183"/>
    </location>
</feature>
<proteinExistence type="predicted"/>
<feature type="transmembrane region" description="Helical" evidence="1">
    <location>
        <begin position="50"/>
        <end position="71"/>
    </location>
</feature>
<gene>
    <name evidence="3" type="ORF">JDP02_07015</name>
</gene>